<organism evidence="2">
    <name type="scientific">Rhizophagus irregularis (strain DAOM 181602 / DAOM 197198 / MUCL 43194)</name>
    <name type="common">Arbuscular mycorrhizal fungus</name>
    <name type="synonym">Glomus intraradices</name>
    <dbReference type="NCBI Taxonomy" id="747089"/>
    <lineage>
        <taxon>Eukaryota</taxon>
        <taxon>Fungi</taxon>
        <taxon>Fungi incertae sedis</taxon>
        <taxon>Mucoromycota</taxon>
        <taxon>Glomeromycotina</taxon>
        <taxon>Glomeromycetes</taxon>
        <taxon>Glomerales</taxon>
        <taxon>Glomeraceae</taxon>
        <taxon>Rhizophagus</taxon>
    </lineage>
</organism>
<evidence type="ECO:0000313" key="2">
    <source>
        <dbReference type="EMBL" id="ESA04545.1"/>
    </source>
</evidence>
<proteinExistence type="predicted"/>
<dbReference type="EMBL" id="KI294225">
    <property type="protein sequence ID" value="ESA04545.1"/>
    <property type="molecule type" value="Genomic_DNA"/>
</dbReference>
<feature type="compositionally biased region" description="Polar residues" evidence="1">
    <location>
        <begin position="39"/>
        <end position="51"/>
    </location>
</feature>
<protein>
    <submittedName>
        <fullName evidence="2">Uncharacterized protein</fullName>
    </submittedName>
</protein>
<dbReference type="AlphaFoldDB" id="U9T8V1"/>
<feature type="region of interest" description="Disordered" evidence="1">
    <location>
        <begin position="39"/>
        <end position="65"/>
    </location>
</feature>
<gene>
    <name evidence="2" type="ORF">GLOINDRAFT_4478</name>
</gene>
<evidence type="ECO:0000256" key="1">
    <source>
        <dbReference type="SAM" id="MobiDB-lite"/>
    </source>
</evidence>
<name>U9T8V1_RHIID</name>
<accession>U9T8V1</accession>
<sequence length="102" mass="11939">MSEKQFIIEFYQEFNNLDFEKRWSTHILKKNSPQFLEDNSLSQLNNRSNTTRSHELEGTATKKNFQQPTLFKGNKKIKPNTHMATLNYNLTKTVHSNHLGLG</sequence>
<reference evidence="2" key="1">
    <citation type="submission" date="2013-07" db="EMBL/GenBank/DDBJ databases">
        <title>The genome of an arbuscular mycorrhizal fungus provides insights into the evolution of the oldest plant symbiosis.</title>
        <authorList>
            <consortium name="DOE Joint Genome Institute"/>
            <person name="Tisserant E."/>
            <person name="Malbreil M."/>
            <person name="Kuo A."/>
            <person name="Kohler A."/>
            <person name="Symeonidi A."/>
            <person name="Balestrini R."/>
            <person name="Charron P."/>
            <person name="Duensing N."/>
            <person name="Frei-dit-Frey N."/>
            <person name="Gianinazzi-Pearson V."/>
            <person name="Gilbert B."/>
            <person name="Handa Y."/>
            <person name="Hijri M."/>
            <person name="Kaul R."/>
            <person name="Kawaguchi M."/>
            <person name="Krajinski F."/>
            <person name="Lammers P."/>
            <person name="Lapierre D."/>
            <person name="Masclaux F.G."/>
            <person name="Murat C."/>
            <person name="Morin E."/>
            <person name="Ndikumana S."/>
            <person name="Pagni M."/>
            <person name="Petitpierre D."/>
            <person name="Requena N."/>
            <person name="Rosikiewicz P."/>
            <person name="Riley R."/>
            <person name="Saito K."/>
            <person name="San Clemente H."/>
            <person name="Shapiro H."/>
            <person name="van Tuinen D."/>
            <person name="Becard G."/>
            <person name="Bonfante P."/>
            <person name="Paszkowski U."/>
            <person name="Shachar-Hill Y."/>
            <person name="Young J.P."/>
            <person name="Sanders I.R."/>
            <person name="Henrissat B."/>
            <person name="Rensing S.A."/>
            <person name="Grigoriev I.V."/>
            <person name="Corradi N."/>
            <person name="Roux C."/>
            <person name="Martin F."/>
        </authorList>
    </citation>
    <scope>NUCLEOTIDE SEQUENCE</scope>
    <source>
        <strain evidence="2">DAOM 197198</strain>
    </source>
</reference>
<dbReference type="HOGENOM" id="CLU_2278940_0_0_1"/>